<sequence>MSHVPAVLVELLLAFVVSSSAIFALLRLAAVPFPLFAVLQITFVWTLVVFVALRAGEGPIEFESAL</sequence>
<reference evidence="2" key="1">
    <citation type="submission" date="2023-03" db="EMBL/GenBank/DDBJ databases">
        <title>Massive genome expansion in bonnet fungi (Mycena s.s.) driven by repeated elements and novel gene families across ecological guilds.</title>
        <authorList>
            <consortium name="Lawrence Berkeley National Laboratory"/>
            <person name="Harder C.B."/>
            <person name="Miyauchi S."/>
            <person name="Viragh M."/>
            <person name="Kuo A."/>
            <person name="Thoen E."/>
            <person name="Andreopoulos B."/>
            <person name="Lu D."/>
            <person name="Skrede I."/>
            <person name="Drula E."/>
            <person name="Henrissat B."/>
            <person name="Morin E."/>
            <person name="Kohler A."/>
            <person name="Barry K."/>
            <person name="LaButti K."/>
            <person name="Morin E."/>
            <person name="Salamov A."/>
            <person name="Lipzen A."/>
            <person name="Mereny Z."/>
            <person name="Hegedus B."/>
            <person name="Baldrian P."/>
            <person name="Stursova M."/>
            <person name="Weitz H."/>
            <person name="Taylor A."/>
            <person name="Grigoriev I.V."/>
            <person name="Nagy L.G."/>
            <person name="Martin F."/>
            <person name="Kauserud H."/>
        </authorList>
    </citation>
    <scope>NUCLEOTIDE SEQUENCE</scope>
    <source>
        <strain evidence="2">CBHHK067</strain>
    </source>
</reference>
<name>A0AAD7CPV2_MYCRO</name>
<keyword evidence="1" id="KW-1133">Transmembrane helix</keyword>
<accession>A0AAD7CPV2</accession>
<keyword evidence="3" id="KW-1185">Reference proteome</keyword>
<keyword evidence="1" id="KW-0812">Transmembrane</keyword>
<evidence type="ECO:0000256" key="1">
    <source>
        <dbReference type="SAM" id="Phobius"/>
    </source>
</evidence>
<organism evidence="2 3">
    <name type="scientific">Mycena rosella</name>
    <name type="common">Pink bonnet</name>
    <name type="synonym">Agaricus rosellus</name>
    <dbReference type="NCBI Taxonomy" id="1033263"/>
    <lineage>
        <taxon>Eukaryota</taxon>
        <taxon>Fungi</taxon>
        <taxon>Dikarya</taxon>
        <taxon>Basidiomycota</taxon>
        <taxon>Agaricomycotina</taxon>
        <taxon>Agaricomycetes</taxon>
        <taxon>Agaricomycetidae</taxon>
        <taxon>Agaricales</taxon>
        <taxon>Marasmiineae</taxon>
        <taxon>Mycenaceae</taxon>
        <taxon>Mycena</taxon>
    </lineage>
</organism>
<dbReference type="AlphaFoldDB" id="A0AAD7CPV2"/>
<keyword evidence="1" id="KW-0472">Membrane</keyword>
<evidence type="ECO:0000313" key="3">
    <source>
        <dbReference type="Proteomes" id="UP001221757"/>
    </source>
</evidence>
<gene>
    <name evidence="2" type="ORF">B0H17DRAFT_1213920</name>
</gene>
<comment type="caution">
    <text evidence="2">The sequence shown here is derived from an EMBL/GenBank/DDBJ whole genome shotgun (WGS) entry which is preliminary data.</text>
</comment>
<protein>
    <submittedName>
        <fullName evidence="2">Uncharacterized protein</fullName>
    </submittedName>
</protein>
<feature type="transmembrane region" description="Helical" evidence="1">
    <location>
        <begin position="33"/>
        <end position="53"/>
    </location>
</feature>
<evidence type="ECO:0000313" key="2">
    <source>
        <dbReference type="EMBL" id="KAJ7655879.1"/>
    </source>
</evidence>
<feature type="transmembrane region" description="Helical" evidence="1">
    <location>
        <begin position="6"/>
        <end position="26"/>
    </location>
</feature>
<dbReference type="Proteomes" id="UP001221757">
    <property type="component" value="Unassembled WGS sequence"/>
</dbReference>
<dbReference type="EMBL" id="JARKIE010000306">
    <property type="protein sequence ID" value="KAJ7655879.1"/>
    <property type="molecule type" value="Genomic_DNA"/>
</dbReference>
<proteinExistence type="predicted"/>